<evidence type="ECO:0000313" key="3">
    <source>
        <dbReference type="WBParaSite" id="ALUE_0002116101-mRNA-1"/>
    </source>
</evidence>
<accession>A0A0M3IQY3</accession>
<evidence type="ECO:0000313" key="2">
    <source>
        <dbReference type="Proteomes" id="UP000036681"/>
    </source>
</evidence>
<dbReference type="WBParaSite" id="ALUE_0002116101-mRNA-1">
    <property type="protein sequence ID" value="ALUE_0002116101-mRNA-1"/>
    <property type="gene ID" value="ALUE_0002116101"/>
</dbReference>
<sequence length="95" mass="10775">MSRLFKLDLPVELKQTPPSPAERLERRSVSSVCRRTPQHSQFAARENAVLDLPVELKQTPPSPAERLERRSVSSVCRRTPQHSQFAARENAVVLC</sequence>
<name>A0A0M3IQY3_ASCLU</name>
<dbReference type="Proteomes" id="UP000036681">
    <property type="component" value="Unplaced"/>
</dbReference>
<organism evidence="2 3">
    <name type="scientific">Ascaris lumbricoides</name>
    <name type="common">Giant roundworm</name>
    <dbReference type="NCBI Taxonomy" id="6252"/>
    <lineage>
        <taxon>Eukaryota</taxon>
        <taxon>Metazoa</taxon>
        <taxon>Ecdysozoa</taxon>
        <taxon>Nematoda</taxon>
        <taxon>Chromadorea</taxon>
        <taxon>Rhabditida</taxon>
        <taxon>Spirurina</taxon>
        <taxon>Ascaridomorpha</taxon>
        <taxon>Ascaridoidea</taxon>
        <taxon>Ascarididae</taxon>
        <taxon>Ascaris</taxon>
    </lineage>
</organism>
<reference evidence="3" key="1">
    <citation type="submission" date="2017-02" db="UniProtKB">
        <authorList>
            <consortium name="WormBaseParasite"/>
        </authorList>
    </citation>
    <scope>IDENTIFICATION</scope>
</reference>
<proteinExistence type="predicted"/>
<feature type="region of interest" description="Disordered" evidence="1">
    <location>
        <begin position="15"/>
        <end position="37"/>
    </location>
</feature>
<protein>
    <submittedName>
        <fullName evidence="3">Uncharacterized protein</fullName>
    </submittedName>
</protein>
<keyword evidence="2" id="KW-1185">Reference proteome</keyword>
<dbReference type="AlphaFoldDB" id="A0A0M3IQY3"/>
<evidence type="ECO:0000256" key="1">
    <source>
        <dbReference type="SAM" id="MobiDB-lite"/>
    </source>
</evidence>